<comment type="subunit">
    <text evidence="7">Forms oligomers.</text>
</comment>
<accession>A0A9X2C3H3</accession>
<dbReference type="InterPro" id="IPR037914">
    <property type="entry name" value="SpoVT-AbrB_sf"/>
</dbReference>
<dbReference type="Pfam" id="PF02381">
    <property type="entry name" value="MraZ"/>
    <property type="match status" value="2"/>
</dbReference>
<reference evidence="9" key="1">
    <citation type="submission" date="2021-11" db="EMBL/GenBank/DDBJ databases">
        <title>BS-T2-15 a new species belonging to the Comamonadaceae family isolated from the soil of a French oak forest.</title>
        <authorList>
            <person name="Mieszkin S."/>
            <person name="Alain K."/>
        </authorList>
    </citation>
    <scope>NUCLEOTIDE SEQUENCE</scope>
    <source>
        <strain evidence="9">BS-T2-15</strain>
    </source>
</reference>
<dbReference type="Proteomes" id="UP001139353">
    <property type="component" value="Unassembled WGS sequence"/>
</dbReference>
<proteinExistence type="inferred from homology"/>
<evidence type="ECO:0000313" key="10">
    <source>
        <dbReference type="Proteomes" id="UP001139353"/>
    </source>
</evidence>
<dbReference type="CDD" id="cd16321">
    <property type="entry name" value="MraZ_C"/>
    <property type="match status" value="1"/>
</dbReference>
<dbReference type="GO" id="GO:0000976">
    <property type="term" value="F:transcription cis-regulatory region binding"/>
    <property type="evidence" value="ECO:0007669"/>
    <property type="project" value="TreeGrafter"/>
</dbReference>
<evidence type="ECO:0000259" key="8">
    <source>
        <dbReference type="PROSITE" id="PS51740"/>
    </source>
</evidence>
<name>A0A9X2C3H3_9BURK</name>
<dbReference type="InterPro" id="IPR035644">
    <property type="entry name" value="MraZ_C"/>
</dbReference>
<evidence type="ECO:0000256" key="2">
    <source>
        <dbReference type="ARBA" id="ARBA00022490"/>
    </source>
</evidence>
<protein>
    <recommendedName>
        <fullName evidence="1 7">Transcriptional regulator MraZ</fullName>
    </recommendedName>
</protein>
<dbReference type="CDD" id="cd16320">
    <property type="entry name" value="MraZ_N"/>
    <property type="match status" value="1"/>
</dbReference>
<keyword evidence="6 7" id="KW-0804">Transcription</keyword>
<feature type="domain" description="SpoVT-AbrB" evidence="8">
    <location>
        <begin position="5"/>
        <end position="51"/>
    </location>
</feature>
<evidence type="ECO:0000256" key="1">
    <source>
        <dbReference type="ARBA" id="ARBA00013860"/>
    </source>
</evidence>
<dbReference type="GO" id="GO:0009295">
    <property type="term" value="C:nucleoid"/>
    <property type="evidence" value="ECO:0007669"/>
    <property type="project" value="UniProtKB-SubCell"/>
</dbReference>
<dbReference type="InterPro" id="IPR035642">
    <property type="entry name" value="MraZ_N"/>
</dbReference>
<dbReference type="HAMAP" id="MF_01008">
    <property type="entry name" value="MraZ"/>
    <property type="match status" value="1"/>
</dbReference>
<evidence type="ECO:0000256" key="5">
    <source>
        <dbReference type="ARBA" id="ARBA00023125"/>
    </source>
</evidence>
<keyword evidence="4 7" id="KW-0805">Transcription regulation</keyword>
<dbReference type="InterPro" id="IPR038619">
    <property type="entry name" value="MraZ_sf"/>
</dbReference>
<dbReference type="GO" id="GO:2000143">
    <property type="term" value="P:negative regulation of DNA-templated transcription initiation"/>
    <property type="evidence" value="ECO:0007669"/>
    <property type="project" value="TreeGrafter"/>
</dbReference>
<evidence type="ECO:0000256" key="6">
    <source>
        <dbReference type="ARBA" id="ARBA00023163"/>
    </source>
</evidence>
<sequence>MFEGPSALTLDGKGRVSMPARYRDDLQTLCAGRLTVTKHPHGCLMVFPRPNWETFREKVAQLPFSQVGIKRVFLGHADDVEWDATFRFLVRPELRTWAGLDKDVTLLGMGSHFELWNTPVYAANEARLVQEQQATGALDELLTF</sequence>
<dbReference type="SUPFAM" id="SSF89447">
    <property type="entry name" value="AbrB/MazE/MraZ-like"/>
    <property type="match status" value="1"/>
</dbReference>
<dbReference type="InterPro" id="IPR007159">
    <property type="entry name" value="SpoVT-AbrB_dom"/>
</dbReference>
<organism evidence="9 10">
    <name type="scientific">Scleromatobacter humisilvae</name>
    <dbReference type="NCBI Taxonomy" id="2897159"/>
    <lineage>
        <taxon>Bacteria</taxon>
        <taxon>Pseudomonadati</taxon>
        <taxon>Pseudomonadota</taxon>
        <taxon>Betaproteobacteria</taxon>
        <taxon>Burkholderiales</taxon>
        <taxon>Sphaerotilaceae</taxon>
        <taxon>Scleromatobacter</taxon>
    </lineage>
</organism>
<dbReference type="PANTHER" id="PTHR34701:SF1">
    <property type="entry name" value="TRANSCRIPTIONAL REGULATOR MRAZ"/>
    <property type="match status" value="1"/>
</dbReference>
<keyword evidence="2 7" id="KW-0963">Cytoplasm</keyword>
<dbReference type="EMBL" id="JAJLJH010000007">
    <property type="protein sequence ID" value="MCK9688219.1"/>
    <property type="molecule type" value="Genomic_DNA"/>
</dbReference>
<dbReference type="RefSeq" id="WP_275684299.1">
    <property type="nucleotide sequence ID" value="NZ_JAJLJH010000007.1"/>
</dbReference>
<dbReference type="PANTHER" id="PTHR34701">
    <property type="entry name" value="TRANSCRIPTIONAL REGULATOR MRAZ"/>
    <property type="match status" value="1"/>
</dbReference>
<evidence type="ECO:0000256" key="4">
    <source>
        <dbReference type="ARBA" id="ARBA00023015"/>
    </source>
</evidence>
<dbReference type="GO" id="GO:0003700">
    <property type="term" value="F:DNA-binding transcription factor activity"/>
    <property type="evidence" value="ECO:0007669"/>
    <property type="project" value="UniProtKB-UniRule"/>
</dbReference>
<dbReference type="PROSITE" id="PS51740">
    <property type="entry name" value="SPOVT_ABRB"/>
    <property type="match status" value="1"/>
</dbReference>
<comment type="caution">
    <text evidence="9">The sequence shown here is derived from an EMBL/GenBank/DDBJ whole genome shotgun (WGS) entry which is preliminary data.</text>
</comment>
<keyword evidence="3" id="KW-0677">Repeat</keyword>
<dbReference type="InterPro" id="IPR003444">
    <property type="entry name" value="MraZ"/>
</dbReference>
<gene>
    <name evidence="7" type="primary">mraZ</name>
    <name evidence="9" type="ORF">LPC04_21135</name>
</gene>
<dbReference type="GO" id="GO:0005737">
    <property type="term" value="C:cytoplasm"/>
    <property type="evidence" value="ECO:0007669"/>
    <property type="project" value="UniProtKB-UniRule"/>
</dbReference>
<keyword evidence="5 7" id="KW-0238">DNA-binding</keyword>
<evidence type="ECO:0000313" key="9">
    <source>
        <dbReference type="EMBL" id="MCK9688219.1"/>
    </source>
</evidence>
<evidence type="ECO:0000256" key="7">
    <source>
        <dbReference type="HAMAP-Rule" id="MF_01008"/>
    </source>
</evidence>
<dbReference type="Gene3D" id="3.40.1550.20">
    <property type="entry name" value="Transcriptional regulator MraZ domain"/>
    <property type="match status" value="1"/>
</dbReference>
<comment type="similarity">
    <text evidence="7">Belongs to the MraZ family.</text>
</comment>
<dbReference type="AlphaFoldDB" id="A0A9X2C3H3"/>
<comment type="subcellular location">
    <subcellularLocation>
        <location evidence="7">Cytoplasm</location>
        <location evidence="7">Nucleoid</location>
    </subcellularLocation>
</comment>
<dbReference type="InterPro" id="IPR020603">
    <property type="entry name" value="MraZ_dom"/>
</dbReference>
<evidence type="ECO:0000256" key="3">
    <source>
        <dbReference type="ARBA" id="ARBA00022737"/>
    </source>
</evidence>
<keyword evidence="10" id="KW-1185">Reference proteome</keyword>